<proteinExistence type="predicted"/>
<reference evidence="1 2" key="1">
    <citation type="journal article" date="2024" name="IMA Fungus">
        <title>IMA Genome - F19 : A genome assembly and annotation guide to empower mycologists, including annotated draft genome sequences of Ceratocystis pirilliformis, Diaporthe australafricana, Fusarium ophioides, Paecilomyces lecythidis, and Sporothrix stenoceras.</title>
        <authorList>
            <person name="Aylward J."/>
            <person name="Wilson A.M."/>
            <person name="Visagie C.M."/>
            <person name="Spraker J."/>
            <person name="Barnes I."/>
            <person name="Buitendag C."/>
            <person name="Ceriani C."/>
            <person name="Del Mar Angel L."/>
            <person name="du Plessis D."/>
            <person name="Fuchs T."/>
            <person name="Gasser K."/>
            <person name="Kramer D."/>
            <person name="Li W."/>
            <person name="Munsamy K."/>
            <person name="Piso A."/>
            <person name="Price J.L."/>
            <person name="Sonnekus B."/>
            <person name="Thomas C."/>
            <person name="van der Nest A."/>
            <person name="van Dijk A."/>
            <person name="van Heerden A."/>
            <person name="van Vuuren N."/>
            <person name="Yilmaz N."/>
            <person name="Duong T.A."/>
            <person name="van der Merwe N.A."/>
            <person name="Wingfield M.J."/>
            <person name="Wingfield B.D."/>
        </authorList>
    </citation>
    <scope>NUCLEOTIDE SEQUENCE [LARGE SCALE GENOMIC DNA]</scope>
    <source>
        <strain evidence="1 2">CMW 12675</strain>
    </source>
</reference>
<gene>
    <name evidence="1" type="ORF">Cpir12675_005801</name>
</gene>
<name>A0ABR3YM14_9PEZI</name>
<dbReference type="EMBL" id="JAWDJO010000217">
    <property type="protein sequence ID" value="KAL1889401.1"/>
    <property type="molecule type" value="Genomic_DNA"/>
</dbReference>
<dbReference type="Proteomes" id="UP001583280">
    <property type="component" value="Unassembled WGS sequence"/>
</dbReference>
<accession>A0ABR3YM14</accession>
<organism evidence="1 2">
    <name type="scientific">Ceratocystis pirilliformis</name>
    <dbReference type="NCBI Taxonomy" id="259994"/>
    <lineage>
        <taxon>Eukaryota</taxon>
        <taxon>Fungi</taxon>
        <taxon>Dikarya</taxon>
        <taxon>Ascomycota</taxon>
        <taxon>Pezizomycotina</taxon>
        <taxon>Sordariomycetes</taxon>
        <taxon>Hypocreomycetidae</taxon>
        <taxon>Microascales</taxon>
        <taxon>Ceratocystidaceae</taxon>
        <taxon>Ceratocystis</taxon>
    </lineage>
</organism>
<dbReference type="PANTHER" id="PTHR43558">
    <property type="entry name" value="REDUCTASE, PUTATIVE (AFU_ORTHOLOGUE AFUA_3G10540)-RELATED"/>
    <property type="match status" value="1"/>
</dbReference>
<evidence type="ECO:0000313" key="2">
    <source>
        <dbReference type="Proteomes" id="UP001583280"/>
    </source>
</evidence>
<protein>
    <submittedName>
        <fullName evidence="1">Uncharacterized protein</fullName>
    </submittedName>
</protein>
<keyword evidence="2" id="KW-1185">Reference proteome</keyword>
<evidence type="ECO:0000313" key="1">
    <source>
        <dbReference type="EMBL" id="KAL1889401.1"/>
    </source>
</evidence>
<dbReference type="InterPro" id="IPR053354">
    <property type="entry name" value="MGDG_epimerase"/>
</dbReference>
<comment type="caution">
    <text evidence="1">The sequence shown here is derived from an EMBL/GenBank/DDBJ whole genome shotgun (WGS) entry which is preliminary data.</text>
</comment>
<sequence>MSGLPQVPVPLNQLIQNITNHPNTSISAILAPYRAYENELRKLFAQAPGHVVFQNPYVNVIPLFPHSAAPCTTQARDLASESPDEKSRYIMALPPHLRRPHGSPATVANLAGFCKNFAAFSEQSMASQHGLTSKKKLREYYHERFCPASDINLLLYDLTPEQALSKIAQIEQTVREAVLPKVTVVRTNYAMTLASQSVNEILTGFDIDASGAAYDGSQVYVTPRALGSFITQINHIDTSRRSPSYEYRLSKYSHRNAEIYCTGLDRSRVDPTIYERSFRQVVGLASLLVLEQLPTVSARSE</sequence>
<dbReference type="PANTHER" id="PTHR43558:SF6">
    <property type="entry name" value="REDUCTASE, PUTATIVE (AFU_ORTHOLOGUE AFUA_3G10540)-RELATED"/>
    <property type="match status" value="1"/>
</dbReference>